<dbReference type="Proteomes" id="UP000251075">
    <property type="component" value="Unassembled WGS sequence"/>
</dbReference>
<dbReference type="InterPro" id="IPR036249">
    <property type="entry name" value="Thioredoxin-like_sf"/>
</dbReference>
<dbReference type="AlphaFoldDB" id="A0A364P0R4"/>
<dbReference type="OrthoDB" id="5244108at2"/>
<accession>A0A364P0R4</accession>
<dbReference type="GO" id="GO:0018845">
    <property type="term" value="F:2-hydroxychromene-2-carboxylate isomerase activity"/>
    <property type="evidence" value="ECO:0007669"/>
    <property type="project" value="UniProtKB-UniRule"/>
</dbReference>
<comment type="catalytic activity">
    <reaction evidence="1">
        <text>2-hydroxychromene-2-carboxylate = (3E)-4-(2-hydroxyphenyl)-2-oxobut-3-enoate</text>
        <dbReference type="Rhea" id="RHEA:27401"/>
        <dbReference type="ChEBI" id="CHEBI:59350"/>
        <dbReference type="ChEBI" id="CHEBI:59353"/>
        <dbReference type="EC" id="5.99.1.4"/>
    </reaction>
</comment>
<dbReference type="Pfam" id="PF01323">
    <property type="entry name" value="DSBA"/>
    <property type="match status" value="1"/>
</dbReference>
<dbReference type="InterPro" id="IPR014440">
    <property type="entry name" value="HCCAis_GSTk"/>
</dbReference>
<dbReference type="PANTHER" id="PTHR42943:SF2">
    <property type="entry name" value="GLUTATHIONE S-TRANSFERASE KAPPA 1"/>
    <property type="match status" value="1"/>
</dbReference>
<reference evidence="4 5" key="1">
    <citation type="submission" date="2017-11" db="EMBL/GenBank/DDBJ databases">
        <title>Draft genome sequence of magnetotactic bacterium Magnetospirillum kuznetsovii LBB-42.</title>
        <authorList>
            <person name="Grouzdev D.S."/>
            <person name="Rysina M.S."/>
            <person name="Baslerov R.V."/>
            <person name="Koziaeva V."/>
        </authorList>
    </citation>
    <scope>NUCLEOTIDE SEQUENCE [LARGE SCALE GENOMIC DNA]</scope>
    <source>
        <strain evidence="4 5">LBB-42</strain>
    </source>
</reference>
<feature type="active site" description="Nucleophile" evidence="2">
    <location>
        <position position="13"/>
    </location>
</feature>
<dbReference type="EC" id="5.99.1.4" evidence="1"/>
<dbReference type="InterPro" id="IPR044087">
    <property type="entry name" value="NahD-like"/>
</dbReference>
<evidence type="ECO:0000259" key="3">
    <source>
        <dbReference type="Pfam" id="PF01323"/>
    </source>
</evidence>
<dbReference type="CDD" id="cd03022">
    <property type="entry name" value="DsbA_HCCA_Iso"/>
    <property type="match status" value="1"/>
</dbReference>
<feature type="domain" description="DSBA-like thioredoxin" evidence="3">
    <location>
        <begin position="5"/>
        <end position="193"/>
    </location>
</feature>
<dbReference type="Gene3D" id="3.40.30.10">
    <property type="entry name" value="Glutaredoxin"/>
    <property type="match status" value="1"/>
</dbReference>
<dbReference type="GO" id="GO:0004364">
    <property type="term" value="F:glutathione transferase activity"/>
    <property type="evidence" value="ECO:0007669"/>
    <property type="project" value="TreeGrafter"/>
</dbReference>
<dbReference type="RefSeq" id="WP_112142879.1">
    <property type="nucleotide sequence ID" value="NZ_PGTO01000003.1"/>
</dbReference>
<proteinExistence type="inferred from homology"/>
<gene>
    <name evidence="4" type="ORF">CU669_05805</name>
</gene>
<evidence type="ECO:0000313" key="4">
    <source>
        <dbReference type="EMBL" id="RAU22896.1"/>
    </source>
</evidence>
<organism evidence="4 5">
    <name type="scientific">Paramagnetospirillum kuznetsovii</name>
    <dbReference type="NCBI Taxonomy" id="2053833"/>
    <lineage>
        <taxon>Bacteria</taxon>
        <taxon>Pseudomonadati</taxon>
        <taxon>Pseudomonadota</taxon>
        <taxon>Alphaproteobacteria</taxon>
        <taxon>Rhodospirillales</taxon>
        <taxon>Magnetospirillaceae</taxon>
        <taxon>Paramagnetospirillum</taxon>
    </lineage>
</organism>
<dbReference type="PIRSF" id="PIRSF006386">
    <property type="entry name" value="HCCAis_GSTk"/>
    <property type="match status" value="1"/>
</dbReference>
<dbReference type="GO" id="GO:1901170">
    <property type="term" value="P:naphthalene catabolic process"/>
    <property type="evidence" value="ECO:0007669"/>
    <property type="project" value="InterPro"/>
</dbReference>
<protein>
    <recommendedName>
        <fullName evidence="1">2-hydroxychromene-2-carboxylate isomerase</fullName>
        <ecNumber evidence="1">5.99.1.4</ecNumber>
    </recommendedName>
</protein>
<evidence type="ECO:0000313" key="5">
    <source>
        <dbReference type="Proteomes" id="UP000251075"/>
    </source>
</evidence>
<dbReference type="SUPFAM" id="SSF52833">
    <property type="entry name" value="Thioredoxin-like"/>
    <property type="match status" value="1"/>
</dbReference>
<keyword evidence="5" id="KW-1185">Reference proteome</keyword>
<evidence type="ECO:0000256" key="2">
    <source>
        <dbReference type="PIRSR" id="PIRSR006386-1"/>
    </source>
</evidence>
<keyword evidence="1 4" id="KW-0413">Isomerase</keyword>
<dbReference type="GO" id="GO:0004602">
    <property type="term" value="F:glutathione peroxidase activity"/>
    <property type="evidence" value="ECO:0007669"/>
    <property type="project" value="TreeGrafter"/>
</dbReference>
<comment type="caution">
    <text evidence="4">The sequence shown here is derived from an EMBL/GenBank/DDBJ whole genome shotgun (WGS) entry which is preliminary data.</text>
</comment>
<dbReference type="PANTHER" id="PTHR42943">
    <property type="entry name" value="GLUTATHIONE S-TRANSFERASE KAPPA"/>
    <property type="match status" value="1"/>
</dbReference>
<dbReference type="GO" id="GO:0006749">
    <property type="term" value="P:glutathione metabolic process"/>
    <property type="evidence" value="ECO:0007669"/>
    <property type="project" value="TreeGrafter"/>
</dbReference>
<dbReference type="InterPro" id="IPR051924">
    <property type="entry name" value="GST_Kappa/NadH"/>
</dbReference>
<dbReference type="InterPro" id="IPR001853">
    <property type="entry name" value="DSBA-like_thioredoxin_dom"/>
</dbReference>
<comment type="similarity">
    <text evidence="1">Belongs to the GST superfamily. NadH family.</text>
</comment>
<dbReference type="EMBL" id="PGTO01000003">
    <property type="protein sequence ID" value="RAU22896.1"/>
    <property type="molecule type" value="Genomic_DNA"/>
</dbReference>
<evidence type="ECO:0000256" key="1">
    <source>
        <dbReference type="PIRNR" id="PIRNR006386"/>
    </source>
</evidence>
<sequence length="200" mass="22378">MSDAISFYFDFSSPYAYFAALQADDLAWRSGREVAWKAIMIGSAFRASGNKPLVDQPIKGAYARHDWERVARLINAPYRMPDRFPVASLAPSRAFWWLADRDQALAQRFAKAVFHAYFAEGEDISDLALVVQLGRTVGIDPAALEAAAQDAVWKQRLKDETETAIEQGVFGSPFFVVDGEGFWGADRMAMVEDWAKRGGW</sequence>
<name>A0A364P0R4_9PROT</name>